<dbReference type="InterPro" id="IPR036509">
    <property type="entry name" value="Met_Sox_Rdtase_MsrA_sf"/>
</dbReference>
<evidence type="ECO:0000256" key="2">
    <source>
        <dbReference type="ARBA" id="ARBA00023002"/>
    </source>
</evidence>
<gene>
    <name evidence="4" type="ORF">METZ01_LOCUS393573</name>
</gene>
<dbReference type="SUPFAM" id="SSF55068">
    <property type="entry name" value="Peptide methionine sulfoxide reductase"/>
    <property type="match status" value="1"/>
</dbReference>
<evidence type="ECO:0000256" key="1">
    <source>
        <dbReference type="ARBA" id="ARBA00012502"/>
    </source>
</evidence>
<dbReference type="Gene3D" id="3.30.1060.10">
    <property type="entry name" value="Peptide methionine sulphoxide reductase MsrA"/>
    <property type="match status" value="1"/>
</dbReference>
<dbReference type="GO" id="GO:0008113">
    <property type="term" value="F:peptide-methionine (S)-S-oxide reductase activity"/>
    <property type="evidence" value="ECO:0007669"/>
    <property type="project" value="UniProtKB-EC"/>
</dbReference>
<feature type="non-terminal residue" evidence="4">
    <location>
        <position position="81"/>
    </location>
</feature>
<dbReference type="Pfam" id="PF01625">
    <property type="entry name" value="PMSR"/>
    <property type="match status" value="1"/>
</dbReference>
<dbReference type="EC" id="1.8.4.11" evidence="1"/>
<accession>A0A382V2K8</accession>
<keyword evidence="2" id="KW-0560">Oxidoreductase</keyword>
<dbReference type="AlphaFoldDB" id="A0A382V2K8"/>
<feature type="domain" description="Peptide methionine sulphoxide reductase MsrA" evidence="3">
    <location>
        <begin position="1"/>
        <end position="81"/>
    </location>
</feature>
<dbReference type="EMBL" id="UINC01148689">
    <property type="protein sequence ID" value="SVD40719.1"/>
    <property type="molecule type" value="Genomic_DNA"/>
</dbReference>
<dbReference type="NCBIfam" id="TIGR00401">
    <property type="entry name" value="msrA"/>
    <property type="match status" value="1"/>
</dbReference>
<dbReference type="PANTHER" id="PTHR43774">
    <property type="entry name" value="PEPTIDE METHIONINE SULFOXIDE REDUCTASE"/>
    <property type="match status" value="1"/>
</dbReference>
<sequence length="81" mass="9066">MFGAGCFWGVEYKFAKVDGVNGAVSGYSGGKLDNPTYEQVCTNNTDHAEVVLVDYDPDIVSYEKLLDVFWEKHDPTTLNRQ</sequence>
<proteinExistence type="predicted"/>
<name>A0A382V2K8_9ZZZZ</name>
<organism evidence="4">
    <name type="scientific">marine metagenome</name>
    <dbReference type="NCBI Taxonomy" id="408172"/>
    <lineage>
        <taxon>unclassified sequences</taxon>
        <taxon>metagenomes</taxon>
        <taxon>ecological metagenomes</taxon>
    </lineage>
</organism>
<reference evidence="4" key="1">
    <citation type="submission" date="2018-05" db="EMBL/GenBank/DDBJ databases">
        <authorList>
            <person name="Lanie J.A."/>
            <person name="Ng W.-L."/>
            <person name="Kazmierczak K.M."/>
            <person name="Andrzejewski T.M."/>
            <person name="Davidsen T.M."/>
            <person name="Wayne K.J."/>
            <person name="Tettelin H."/>
            <person name="Glass J.I."/>
            <person name="Rusch D."/>
            <person name="Podicherti R."/>
            <person name="Tsui H.-C.T."/>
            <person name="Winkler M.E."/>
        </authorList>
    </citation>
    <scope>NUCLEOTIDE SEQUENCE</scope>
</reference>
<evidence type="ECO:0000313" key="4">
    <source>
        <dbReference type="EMBL" id="SVD40719.1"/>
    </source>
</evidence>
<evidence type="ECO:0000259" key="3">
    <source>
        <dbReference type="Pfam" id="PF01625"/>
    </source>
</evidence>
<protein>
    <recommendedName>
        <fullName evidence="1">peptide-methionine (S)-S-oxide reductase</fullName>
        <ecNumber evidence="1">1.8.4.11</ecNumber>
    </recommendedName>
</protein>
<dbReference type="InterPro" id="IPR002569">
    <property type="entry name" value="Met_Sox_Rdtase_MsrA_dom"/>
</dbReference>
<dbReference type="PANTHER" id="PTHR43774:SF1">
    <property type="entry name" value="PEPTIDE METHIONINE SULFOXIDE REDUCTASE MSRA 2"/>
    <property type="match status" value="1"/>
</dbReference>